<dbReference type="CDD" id="cd07363">
    <property type="entry name" value="45_DOPA_Dioxygenase"/>
    <property type="match status" value="1"/>
</dbReference>
<comment type="similarity">
    <text evidence="2">Belongs to the DODA-type extradiol aromatic ring-opening dioxygenase family.</text>
</comment>
<evidence type="ECO:0000256" key="4">
    <source>
        <dbReference type="ARBA" id="ARBA00022833"/>
    </source>
</evidence>
<keyword evidence="4" id="KW-0862">Zinc</keyword>
<keyword evidence="3" id="KW-0479">Metal-binding</keyword>
<accession>A0ABU5SQ40</accession>
<dbReference type="GO" id="GO:0050297">
    <property type="term" value="F:stizolobate synthase activity"/>
    <property type="evidence" value="ECO:0007669"/>
    <property type="project" value="UniProtKB-EC"/>
</dbReference>
<dbReference type="Proteomes" id="UP001302222">
    <property type="component" value="Unassembled WGS sequence"/>
</dbReference>
<evidence type="ECO:0000313" key="8">
    <source>
        <dbReference type="Proteomes" id="UP001302222"/>
    </source>
</evidence>
<dbReference type="PANTHER" id="PTHR30096:SF0">
    <property type="entry name" value="4,5-DOPA DIOXYGENASE EXTRADIOL-LIKE PROTEIN"/>
    <property type="match status" value="1"/>
</dbReference>
<evidence type="ECO:0000256" key="5">
    <source>
        <dbReference type="ARBA" id="ARBA00023002"/>
    </source>
</evidence>
<dbReference type="NCBIfam" id="NF007914">
    <property type="entry name" value="PRK10628.1"/>
    <property type="match status" value="1"/>
</dbReference>
<dbReference type="EC" id="1.13.11.29" evidence="7"/>
<evidence type="ECO:0000313" key="7">
    <source>
        <dbReference type="EMBL" id="MEA5429431.1"/>
    </source>
</evidence>
<keyword evidence="8" id="KW-1185">Reference proteome</keyword>
<evidence type="ECO:0000259" key="6">
    <source>
        <dbReference type="Pfam" id="PF02900"/>
    </source>
</evidence>
<keyword evidence="5 7" id="KW-0560">Oxidoreductase</keyword>
<dbReference type="SUPFAM" id="SSF53213">
    <property type="entry name" value="LigB-like"/>
    <property type="match status" value="1"/>
</dbReference>
<gene>
    <name evidence="7" type="primary">ygiD</name>
    <name evidence="7" type="ORF">VB798_22760</name>
</gene>
<dbReference type="InterPro" id="IPR004183">
    <property type="entry name" value="Xdiol_dOase_suB"/>
</dbReference>
<dbReference type="PANTHER" id="PTHR30096">
    <property type="entry name" value="4,5-DOPA DIOXYGENASE EXTRADIOL-LIKE PROTEIN"/>
    <property type="match status" value="1"/>
</dbReference>
<reference evidence="7 8" key="1">
    <citation type="submission" date="2023-12" db="EMBL/GenBank/DDBJ databases">
        <title>Novel species of the genus Arcicella isolated from rivers.</title>
        <authorList>
            <person name="Lu H."/>
        </authorList>
    </citation>
    <scope>NUCLEOTIDE SEQUENCE [LARGE SCALE GENOMIC DNA]</scope>
    <source>
        <strain evidence="7 8">DC25W</strain>
    </source>
</reference>
<dbReference type="Pfam" id="PF02900">
    <property type="entry name" value="LigB"/>
    <property type="match status" value="1"/>
</dbReference>
<dbReference type="Gene3D" id="3.40.830.10">
    <property type="entry name" value="LigB-like"/>
    <property type="match status" value="1"/>
</dbReference>
<dbReference type="RefSeq" id="WP_323689543.1">
    <property type="nucleotide sequence ID" value="NZ_JAYGIM010000021.1"/>
</dbReference>
<comment type="caution">
    <text evidence="7">The sequence shown here is derived from an EMBL/GenBank/DDBJ whole genome shotgun (WGS) entry which is preliminary data.</text>
</comment>
<organism evidence="7 8">
    <name type="scientific">Arcicella lustrica</name>
    <dbReference type="NCBI Taxonomy" id="2984196"/>
    <lineage>
        <taxon>Bacteria</taxon>
        <taxon>Pseudomonadati</taxon>
        <taxon>Bacteroidota</taxon>
        <taxon>Cytophagia</taxon>
        <taxon>Cytophagales</taxon>
        <taxon>Flectobacillaceae</taxon>
        <taxon>Arcicella</taxon>
    </lineage>
</organism>
<feature type="domain" description="Extradiol ring-cleavage dioxygenase class III enzyme subunit B" evidence="6">
    <location>
        <begin position="56"/>
        <end position="279"/>
    </location>
</feature>
<sequence>MERNDFLKTMATLPLISNNMTLNTLNNITNGFLTTKKMPVLFIGHGHPMNALFDNNFTQKLSSIGKKIEKPNAIMVISAHWETRGTFVSVNNQPKTIYDFGGFDRRLFEVKYEPKGHPLLAKQVVELAKEYHINEDHSMGLDHGAWTILKYLFPNADVPVFQLSIDYTQPADYHFRLANTLKNLREKGVLIIGSGNIVHNLSILDWRNIDAKPQEWALEFDELVKSKLNKQDFHSLIKYEQFGQLAKMAIPTNDHYLPMIYTLGLVEKTETVKYLFEGIQYGSISMRCFEIS</sequence>
<dbReference type="EMBL" id="JAYGIM010000021">
    <property type="protein sequence ID" value="MEA5429431.1"/>
    <property type="molecule type" value="Genomic_DNA"/>
</dbReference>
<name>A0ABU5SQ40_9BACT</name>
<keyword evidence="7" id="KW-0223">Dioxygenase</keyword>
<evidence type="ECO:0000256" key="2">
    <source>
        <dbReference type="ARBA" id="ARBA00007581"/>
    </source>
</evidence>
<comment type="cofactor">
    <cofactor evidence="1">
        <name>Zn(2+)</name>
        <dbReference type="ChEBI" id="CHEBI:29105"/>
    </cofactor>
</comment>
<evidence type="ECO:0000256" key="1">
    <source>
        <dbReference type="ARBA" id="ARBA00001947"/>
    </source>
</evidence>
<dbReference type="InterPro" id="IPR014436">
    <property type="entry name" value="Extradiol_dOase_DODA"/>
</dbReference>
<dbReference type="PIRSF" id="PIRSF006157">
    <property type="entry name" value="Doxgns_DODA"/>
    <property type="match status" value="1"/>
</dbReference>
<evidence type="ECO:0000256" key="3">
    <source>
        <dbReference type="ARBA" id="ARBA00022723"/>
    </source>
</evidence>
<proteinExistence type="inferred from homology"/>
<protein>
    <submittedName>
        <fullName evidence="7">4,5-DOPA dioxygenase extradiol</fullName>
        <ecNumber evidence="7">1.13.11.29</ecNumber>
    </submittedName>
</protein>